<dbReference type="EMBL" id="JACGCM010001557">
    <property type="protein sequence ID" value="KAF6153857.1"/>
    <property type="molecule type" value="Genomic_DNA"/>
</dbReference>
<evidence type="ECO:0000313" key="2">
    <source>
        <dbReference type="Proteomes" id="UP000541444"/>
    </source>
</evidence>
<keyword evidence="2" id="KW-1185">Reference proteome</keyword>
<sequence>METELLEGEPFDFSIFFMNIQNENSENTISEEGVKVESVGRHRLKKTQGRDAFVFDKVSMHQMLVSLFLENAKQIDD</sequence>
<gene>
    <name evidence="1" type="ORF">GIB67_001090</name>
</gene>
<protein>
    <submittedName>
        <fullName evidence="1">Uncharacterized protein</fullName>
    </submittedName>
</protein>
<organism evidence="1 2">
    <name type="scientific">Kingdonia uniflora</name>
    <dbReference type="NCBI Taxonomy" id="39325"/>
    <lineage>
        <taxon>Eukaryota</taxon>
        <taxon>Viridiplantae</taxon>
        <taxon>Streptophyta</taxon>
        <taxon>Embryophyta</taxon>
        <taxon>Tracheophyta</taxon>
        <taxon>Spermatophyta</taxon>
        <taxon>Magnoliopsida</taxon>
        <taxon>Ranunculales</taxon>
        <taxon>Circaeasteraceae</taxon>
        <taxon>Kingdonia</taxon>
    </lineage>
</organism>
<name>A0A7J7MG69_9MAGN</name>
<comment type="caution">
    <text evidence="1">The sequence shown here is derived from an EMBL/GenBank/DDBJ whole genome shotgun (WGS) entry which is preliminary data.</text>
</comment>
<evidence type="ECO:0000313" key="1">
    <source>
        <dbReference type="EMBL" id="KAF6153857.1"/>
    </source>
</evidence>
<dbReference type="AlphaFoldDB" id="A0A7J7MG69"/>
<accession>A0A7J7MG69</accession>
<dbReference type="Proteomes" id="UP000541444">
    <property type="component" value="Unassembled WGS sequence"/>
</dbReference>
<proteinExistence type="predicted"/>
<reference evidence="1 2" key="1">
    <citation type="journal article" date="2020" name="IScience">
        <title>Genome Sequencing of the Endangered Kingdonia uniflora (Circaeasteraceae, Ranunculales) Reveals Potential Mechanisms of Evolutionary Specialization.</title>
        <authorList>
            <person name="Sun Y."/>
            <person name="Deng T."/>
            <person name="Zhang A."/>
            <person name="Moore M.J."/>
            <person name="Landis J.B."/>
            <person name="Lin N."/>
            <person name="Zhang H."/>
            <person name="Zhang X."/>
            <person name="Huang J."/>
            <person name="Zhang X."/>
            <person name="Sun H."/>
            <person name="Wang H."/>
        </authorList>
    </citation>
    <scope>NUCLEOTIDE SEQUENCE [LARGE SCALE GENOMIC DNA]</scope>
    <source>
        <strain evidence="1">TB1705</strain>
        <tissue evidence="1">Leaf</tissue>
    </source>
</reference>